<dbReference type="AlphaFoldDB" id="D0UBK1"/>
<dbReference type="InterPro" id="IPR043128">
    <property type="entry name" value="Rev_trsase/Diguanyl_cyclase"/>
</dbReference>
<name>D0UBK1_MATST</name>
<evidence type="ECO:0000259" key="1">
    <source>
        <dbReference type="Pfam" id="PF00078"/>
    </source>
</evidence>
<feature type="domain" description="Reverse transcriptase" evidence="1">
    <location>
        <begin position="24"/>
        <end position="89"/>
    </location>
</feature>
<dbReference type="InterPro" id="IPR000477">
    <property type="entry name" value="RT_dom"/>
</dbReference>
<dbReference type="PANTHER" id="PTHR24559:SF444">
    <property type="entry name" value="REVERSE TRANSCRIPTASE DOMAIN-CONTAINING PROTEIN"/>
    <property type="match status" value="1"/>
</dbReference>
<proteinExistence type="predicted"/>
<reference evidence="2" key="1">
    <citation type="journal article" date="2010" name="BMC Genomics">
        <title>Evolutionary genomics revealed interkingdom distribution of Tcn1-like chromodomain-containing Gypsy LTR retrotransposons among fungi and plants.</title>
        <authorList>
            <person name="Novikova O."/>
            <person name="Smyshlyaev G."/>
            <person name="Blinov A."/>
        </authorList>
    </citation>
    <scope>NUCLEOTIDE SEQUENCE</scope>
</reference>
<feature type="non-terminal residue" evidence="2">
    <location>
        <position position="92"/>
    </location>
</feature>
<dbReference type="InterPro" id="IPR043502">
    <property type="entry name" value="DNA/RNA_pol_sf"/>
</dbReference>
<protein>
    <submittedName>
        <fullName evidence="2">Pol-like protein</fullName>
    </submittedName>
</protein>
<dbReference type="InterPro" id="IPR053134">
    <property type="entry name" value="RNA-dir_DNA_polymerase"/>
</dbReference>
<dbReference type="Gene3D" id="3.30.70.270">
    <property type="match status" value="1"/>
</dbReference>
<evidence type="ECO:0000313" key="2">
    <source>
        <dbReference type="EMBL" id="ACX71577.1"/>
    </source>
</evidence>
<dbReference type="EMBL" id="GQ443445">
    <property type="protein sequence ID" value="ACX71577.1"/>
    <property type="molecule type" value="Genomic_DNA"/>
</dbReference>
<sequence length="92" mass="10589">KAQCSNNPRPFPIAIHRHPTGCRSRHEMYSFLDGFSSDNQVRMAPEDKEKTAFITEWGAYASNVMNFGLKNVPATFQRMVSEIFSHFLQSFM</sequence>
<organism evidence="2">
    <name type="scientific">Matteuccia struthiopteris</name>
    <name type="common">European ostrich fern</name>
    <name type="synonym">Osmunda struthiopteris</name>
    <dbReference type="NCBI Taxonomy" id="3277"/>
    <lineage>
        <taxon>Eukaryota</taxon>
        <taxon>Viridiplantae</taxon>
        <taxon>Streptophyta</taxon>
        <taxon>Embryophyta</taxon>
        <taxon>Tracheophyta</taxon>
        <taxon>Polypodiopsida</taxon>
        <taxon>Polypodiidae</taxon>
        <taxon>Polypodiales</taxon>
        <taxon>Aspleniineae</taxon>
        <taxon>Onocleaceae</taxon>
        <taxon>Matteuccia</taxon>
    </lineage>
</organism>
<feature type="non-terminal residue" evidence="2">
    <location>
        <position position="1"/>
    </location>
</feature>
<dbReference type="Pfam" id="PF00078">
    <property type="entry name" value="RVT_1"/>
    <property type="match status" value="1"/>
</dbReference>
<dbReference type="SUPFAM" id="SSF56672">
    <property type="entry name" value="DNA/RNA polymerases"/>
    <property type="match status" value="1"/>
</dbReference>
<dbReference type="Gene3D" id="3.10.10.10">
    <property type="entry name" value="HIV Type 1 Reverse Transcriptase, subunit A, domain 1"/>
    <property type="match status" value="1"/>
</dbReference>
<dbReference type="PANTHER" id="PTHR24559">
    <property type="entry name" value="TRANSPOSON TY3-I GAG-POL POLYPROTEIN"/>
    <property type="match status" value="1"/>
</dbReference>
<accession>D0UBK1</accession>